<feature type="transmembrane region" description="Helical" evidence="1">
    <location>
        <begin position="26"/>
        <end position="47"/>
    </location>
</feature>
<organism evidence="2 3">
    <name type="scientific">Dentipellis fragilis</name>
    <dbReference type="NCBI Taxonomy" id="205917"/>
    <lineage>
        <taxon>Eukaryota</taxon>
        <taxon>Fungi</taxon>
        <taxon>Dikarya</taxon>
        <taxon>Basidiomycota</taxon>
        <taxon>Agaricomycotina</taxon>
        <taxon>Agaricomycetes</taxon>
        <taxon>Russulales</taxon>
        <taxon>Hericiaceae</taxon>
        <taxon>Dentipellis</taxon>
    </lineage>
</organism>
<name>A0A4Y9Z1R1_9AGAM</name>
<proteinExistence type="predicted"/>
<comment type="caution">
    <text evidence="2">The sequence shown here is derived from an EMBL/GenBank/DDBJ whole genome shotgun (WGS) entry which is preliminary data.</text>
</comment>
<keyword evidence="1" id="KW-0472">Membrane</keyword>
<evidence type="ECO:0000256" key="1">
    <source>
        <dbReference type="SAM" id="Phobius"/>
    </source>
</evidence>
<dbReference type="STRING" id="205917.A0A4Y9Z1R1"/>
<evidence type="ECO:0000313" key="3">
    <source>
        <dbReference type="Proteomes" id="UP000298327"/>
    </source>
</evidence>
<evidence type="ECO:0000313" key="2">
    <source>
        <dbReference type="EMBL" id="TFY68534.1"/>
    </source>
</evidence>
<evidence type="ECO:0008006" key="4">
    <source>
        <dbReference type="Google" id="ProtNLM"/>
    </source>
</evidence>
<dbReference type="AlphaFoldDB" id="A0A4Y9Z1R1"/>
<reference evidence="2 3" key="1">
    <citation type="submission" date="2019-02" db="EMBL/GenBank/DDBJ databases">
        <title>Genome sequencing of the rare red list fungi Dentipellis fragilis.</title>
        <authorList>
            <person name="Buettner E."/>
            <person name="Kellner H."/>
        </authorList>
    </citation>
    <scope>NUCLEOTIDE SEQUENCE [LARGE SCALE GENOMIC DNA]</scope>
    <source>
        <strain evidence="2 3">DSM 105465</strain>
    </source>
</reference>
<gene>
    <name evidence="2" type="ORF">EVG20_g3520</name>
</gene>
<keyword evidence="1" id="KW-1133">Transmembrane helix</keyword>
<protein>
    <recommendedName>
        <fullName evidence="4">SH3 domain-containing protein</fullName>
    </recommendedName>
</protein>
<accession>A0A4Y9Z1R1</accession>
<dbReference type="OrthoDB" id="5340910at2759"/>
<dbReference type="EMBL" id="SEOQ01000159">
    <property type="protein sequence ID" value="TFY68534.1"/>
    <property type="molecule type" value="Genomic_DNA"/>
</dbReference>
<keyword evidence="1" id="KW-0812">Transmembrane</keyword>
<dbReference type="Proteomes" id="UP000298327">
    <property type="component" value="Unassembled WGS sequence"/>
</dbReference>
<sequence length="295" mass="31705">MAPPTILFPRVNAADADDGSSTSKPLVIAGSVVAGTMVLAVMIWLGSRWYRQRMQSKRENARGAAFLNVKGIIKEGDEKDMTASASPSTGFSRNQIGPSIVLPNKSIVRPDATKDEIIRYHAEAGTLTRPFSFAPTSFELAPPPAIGGTPSRPMSTVSFLVPPPSPGRSEHRGSWFSRASMASGFSDASSVAAHGVEKRKVRQLFNPVLPDEMVVSLGEKITVVQSFDDGWCIVGRDSMLTPGEAEMGAVPAWCFVKPVKGLKAERPMRITSLGVTVQMEQGGDARDNLVSWSNF</sequence>
<keyword evidence="3" id="KW-1185">Reference proteome</keyword>